<gene>
    <name evidence="2" type="ORF">BRPE64_DCDS02780</name>
</gene>
<accession>R4WRL7</accession>
<keyword evidence="3" id="KW-1185">Reference proteome</keyword>
<dbReference type="GO" id="GO:0008757">
    <property type="term" value="F:S-adenosylmethionine-dependent methyltransferase activity"/>
    <property type="evidence" value="ECO:0007669"/>
    <property type="project" value="InterPro"/>
</dbReference>
<dbReference type="InterPro" id="IPR013216">
    <property type="entry name" value="Methyltransf_11"/>
</dbReference>
<name>R4WRL7_9BURK</name>
<evidence type="ECO:0000313" key="2">
    <source>
        <dbReference type="EMBL" id="BAN27214.1"/>
    </source>
</evidence>
<protein>
    <recommendedName>
        <fullName evidence="1">Methyltransferase type 11 domain-containing protein</fullName>
    </recommendedName>
</protein>
<dbReference type="Pfam" id="PF08241">
    <property type="entry name" value="Methyltransf_11"/>
    <property type="match status" value="1"/>
</dbReference>
<keyword evidence="2" id="KW-0614">Plasmid</keyword>
<geneLocation type="plasmid" evidence="2 3">
    <name>p1</name>
</geneLocation>
<evidence type="ECO:0000313" key="3">
    <source>
        <dbReference type="Proteomes" id="UP000013966"/>
    </source>
</evidence>
<dbReference type="PATRIC" id="fig|758793.3.peg.5428"/>
<dbReference type="Gene3D" id="3.40.50.150">
    <property type="entry name" value="Vaccinia Virus protein VP39"/>
    <property type="match status" value="1"/>
</dbReference>
<dbReference type="HOGENOM" id="CLU_060073_0_0_4"/>
<dbReference type="AlphaFoldDB" id="R4WRL7"/>
<evidence type="ECO:0000259" key="1">
    <source>
        <dbReference type="Pfam" id="PF08241"/>
    </source>
</evidence>
<organism evidence="2 3">
    <name type="scientific">Caballeronia insecticola</name>
    <dbReference type="NCBI Taxonomy" id="758793"/>
    <lineage>
        <taxon>Bacteria</taxon>
        <taxon>Pseudomonadati</taxon>
        <taxon>Pseudomonadota</taxon>
        <taxon>Betaproteobacteria</taxon>
        <taxon>Burkholderiales</taxon>
        <taxon>Burkholderiaceae</taxon>
        <taxon>Caballeronia</taxon>
    </lineage>
</organism>
<reference evidence="2 3" key="2">
    <citation type="journal article" date="2018" name="Int. J. Syst. Evol. Microbiol.">
        <title>Burkholderia insecticola sp. nov., a gut symbiotic bacterium of the bean bug Riptortus pedestris.</title>
        <authorList>
            <person name="Takeshita K."/>
            <person name="Tamaki H."/>
            <person name="Ohbayashi T."/>
            <person name="Meng X.-Y."/>
            <person name="Sone T."/>
            <person name="Mitani Y."/>
            <person name="Peeters C."/>
            <person name="Kikuchi Y."/>
            <person name="Vandamme P."/>
        </authorList>
    </citation>
    <scope>NUCLEOTIDE SEQUENCE [LARGE SCALE GENOMIC DNA]</scope>
    <source>
        <strain evidence="2">RPE64</strain>
        <plasmid evidence="2 3">p1</plasmid>
    </source>
</reference>
<dbReference type="Proteomes" id="UP000013966">
    <property type="component" value="Plasmid p1"/>
</dbReference>
<dbReference type="InterPro" id="IPR029063">
    <property type="entry name" value="SAM-dependent_MTases_sf"/>
</dbReference>
<reference evidence="2 3" key="1">
    <citation type="journal article" date="2013" name="Genome Announc.">
        <title>Complete Genome Sequence of Burkholderia sp. Strain RPE64, Bacterial Symbiont of the Bean Bug Riptortus pedestris.</title>
        <authorList>
            <person name="Shibata T.F."/>
            <person name="Maeda T."/>
            <person name="Nikoh N."/>
            <person name="Yamaguchi K."/>
            <person name="Oshima K."/>
            <person name="Hattori M."/>
            <person name="Nishiyama T."/>
            <person name="Hasebe M."/>
            <person name="Fukatsu T."/>
            <person name="Kikuchi Y."/>
            <person name="Shigenobu S."/>
        </authorList>
    </citation>
    <scope>NUCLEOTIDE SEQUENCE [LARGE SCALE GENOMIC DNA]</scope>
    <source>
        <plasmid evidence="2 3">p1</plasmid>
    </source>
</reference>
<sequence length="353" mass="39470">MDGTQMDRIAKILNGVTRDQKGIEIGPWFNPVAPKQDGFNCLSLDVYDTETLLSKASEDKSVSGQQLSQIESVDLVGSSVEIESIVSDRGLLGEIDYIISSHNLEHVPDPIKFLQGCSHVLRRGGVLSMAIPDKRGCFDHFRPHSSLGDWLEAYFDERRKPTLKQVFEAHQLGALYNGSGAFGLAVNSSEIEPTNNIQYGFDFWTAQISTGDRQYNDAHCWTLTPSLFELFVLDLSVLGLLKFKIESVESAGFEFYARLTAMGDDWLPEYSKDEYFHIRTNLIRKVQGEQASNSRAPGDESPDVIAIKLENAALRARLSDIEESTSWKITSPMRKVVTSLRAVFVREPKVRTG</sequence>
<proteinExistence type="predicted"/>
<feature type="domain" description="Methyltransferase type 11" evidence="1">
    <location>
        <begin position="94"/>
        <end position="128"/>
    </location>
</feature>
<dbReference type="KEGG" id="buo:BRPE64_DCDS02780"/>
<dbReference type="SUPFAM" id="SSF53335">
    <property type="entry name" value="S-adenosyl-L-methionine-dependent methyltransferases"/>
    <property type="match status" value="1"/>
</dbReference>
<dbReference type="EMBL" id="AP013061">
    <property type="protein sequence ID" value="BAN27214.1"/>
    <property type="molecule type" value="Genomic_DNA"/>
</dbReference>